<evidence type="ECO:0000256" key="9">
    <source>
        <dbReference type="ARBA" id="ARBA00023136"/>
    </source>
</evidence>
<feature type="region of interest" description="Disordered" evidence="13">
    <location>
        <begin position="294"/>
        <end position="317"/>
    </location>
</feature>
<dbReference type="InterPro" id="IPR006311">
    <property type="entry name" value="TAT_signal"/>
</dbReference>
<comment type="similarity">
    <text evidence="11 12">Belongs to the TonB-dependent receptor family.</text>
</comment>
<sequence>MRNIRRTVLVASTAMGLAGIAQPAFAAPAPAAETVAAAEAPVGEIIVTANKRSESISKVGASVAAFDTTLLDKRSIVRLDELAKAVPNLALAPSTHGTPVFTLRGIGFNSDSLGVYPAVSLSLDQAPMPFPVLAGHSLYDLERVEVLKGPQGTLFGQNSTGGAINFVAAKPTKELQAGFNLDYGRFNEVHGSMFVSGPVSETVGMRLAIDAMHRDDWQYNFTRDDKNGEQNYIAARLITDWQASDRLKFELNVNGSVDRSDPQALQIIASLPSNPAAPTPEELNAPLAPRNLRAANWSNSGRRGVGTQSDTESARPRGNRKIFQAFLRGDYNVTDTVTLTSITTYNHLKQNMAFDLDGSQYELVDNPRGDGTIDDFNQELRISNASAPGERFRWTLGANYNHSKVNELQIITYGANSLSNAGTNFIHESNVQNRGRMDNYAVFANGEYDINDKLTFKAGIRYTSSKNKNRMCGSDTTGDQQLSALFRLLGNLLGGKDIPIGPGDCISLNAANLPGDPINITLKEDNVSWRAGLDFKPSSTTLIYANISRGYKAGAFPVITGATQEVFKPAKQESVTSYEAGVKTRLMNNAISLSGAVFYQDYRDKQIQGTVNTALFGLLQRLDNVPKSHIFGVEADVAIRPTAGLTLSGSMSYLKTKVDQYSGITVFGDQKDFAGSRLPFAPSWSLVGDIDYRVPTAAGGEVFVGAGINYRTYQDAYIAGSQLQIPDNGVNRWIDRTAFRIEGYALVDARMGYTFPGDKLTISAWGKNVFNTFNVQNKISYNNIITQATGMPATYGVSLKVRFK</sequence>
<dbReference type="Gene3D" id="2.40.170.20">
    <property type="entry name" value="TonB-dependent receptor, beta-barrel domain"/>
    <property type="match status" value="1"/>
</dbReference>
<evidence type="ECO:0000313" key="18">
    <source>
        <dbReference type="Proteomes" id="UP000321464"/>
    </source>
</evidence>
<dbReference type="SUPFAM" id="SSF56935">
    <property type="entry name" value="Porins"/>
    <property type="match status" value="1"/>
</dbReference>
<dbReference type="PANTHER" id="PTHR32552:SF81">
    <property type="entry name" value="TONB-DEPENDENT OUTER MEMBRANE RECEPTOR"/>
    <property type="match status" value="1"/>
</dbReference>
<evidence type="ECO:0000256" key="8">
    <source>
        <dbReference type="ARBA" id="ARBA00023077"/>
    </source>
</evidence>
<protein>
    <submittedName>
        <fullName evidence="17">TonB-dependent receptor</fullName>
    </submittedName>
</protein>
<feature type="domain" description="TonB-dependent receptor plug" evidence="16">
    <location>
        <begin position="57"/>
        <end position="163"/>
    </location>
</feature>
<evidence type="ECO:0000256" key="1">
    <source>
        <dbReference type="ARBA" id="ARBA00004571"/>
    </source>
</evidence>
<dbReference type="Pfam" id="PF07715">
    <property type="entry name" value="Plug"/>
    <property type="match status" value="1"/>
</dbReference>
<evidence type="ECO:0000313" key="17">
    <source>
        <dbReference type="EMBL" id="GEN99000.1"/>
    </source>
</evidence>
<organism evidence="17 18">
    <name type="scientific">Novosphingobium sediminis</name>
    <dbReference type="NCBI Taxonomy" id="707214"/>
    <lineage>
        <taxon>Bacteria</taxon>
        <taxon>Pseudomonadati</taxon>
        <taxon>Pseudomonadota</taxon>
        <taxon>Alphaproteobacteria</taxon>
        <taxon>Sphingomonadales</taxon>
        <taxon>Sphingomonadaceae</taxon>
        <taxon>Novosphingobium</taxon>
    </lineage>
</organism>
<dbReference type="EMBL" id="BJYR01000005">
    <property type="protein sequence ID" value="GEN99000.1"/>
    <property type="molecule type" value="Genomic_DNA"/>
</dbReference>
<dbReference type="InterPro" id="IPR036942">
    <property type="entry name" value="Beta-barrel_TonB_sf"/>
</dbReference>
<keyword evidence="4" id="KW-0410">Iron transport</keyword>
<keyword evidence="14" id="KW-0732">Signal</keyword>
<dbReference type="Pfam" id="PF00593">
    <property type="entry name" value="TonB_dep_Rec_b-barrel"/>
    <property type="match status" value="1"/>
</dbReference>
<evidence type="ECO:0000256" key="5">
    <source>
        <dbReference type="ARBA" id="ARBA00022692"/>
    </source>
</evidence>
<evidence type="ECO:0000256" key="10">
    <source>
        <dbReference type="ARBA" id="ARBA00023237"/>
    </source>
</evidence>
<evidence type="ECO:0000256" key="4">
    <source>
        <dbReference type="ARBA" id="ARBA00022496"/>
    </source>
</evidence>
<dbReference type="AlphaFoldDB" id="A0A512AH22"/>
<keyword evidence="2 11" id="KW-0813">Transport</keyword>
<keyword evidence="9 11" id="KW-0472">Membrane</keyword>
<feature type="chain" id="PRO_5021760461" evidence="14">
    <location>
        <begin position="27"/>
        <end position="804"/>
    </location>
</feature>
<feature type="domain" description="TonB-dependent receptor-like beta-barrel" evidence="15">
    <location>
        <begin position="296"/>
        <end position="769"/>
    </location>
</feature>
<dbReference type="PROSITE" id="PS52016">
    <property type="entry name" value="TONB_DEPENDENT_REC_3"/>
    <property type="match status" value="1"/>
</dbReference>
<feature type="signal peptide" evidence="14">
    <location>
        <begin position="1"/>
        <end position="26"/>
    </location>
</feature>
<keyword evidence="10 11" id="KW-0998">Cell outer membrane</keyword>
<evidence type="ECO:0000256" key="11">
    <source>
        <dbReference type="PROSITE-ProRule" id="PRU01360"/>
    </source>
</evidence>
<dbReference type="PANTHER" id="PTHR32552">
    <property type="entry name" value="FERRICHROME IRON RECEPTOR-RELATED"/>
    <property type="match status" value="1"/>
</dbReference>
<evidence type="ECO:0000259" key="15">
    <source>
        <dbReference type="Pfam" id="PF00593"/>
    </source>
</evidence>
<reference evidence="17 18" key="1">
    <citation type="submission" date="2019-07" db="EMBL/GenBank/DDBJ databases">
        <title>Whole genome shotgun sequence of Novosphingobium sediminis NBRC 106119.</title>
        <authorList>
            <person name="Hosoyama A."/>
            <person name="Uohara A."/>
            <person name="Ohji S."/>
            <person name="Ichikawa N."/>
        </authorList>
    </citation>
    <scope>NUCLEOTIDE SEQUENCE [LARGE SCALE GENOMIC DNA]</scope>
    <source>
        <strain evidence="17 18">NBRC 106119</strain>
    </source>
</reference>
<keyword evidence="7" id="KW-0406">Ion transport</keyword>
<keyword evidence="18" id="KW-1185">Reference proteome</keyword>
<evidence type="ECO:0000256" key="6">
    <source>
        <dbReference type="ARBA" id="ARBA00023004"/>
    </source>
</evidence>
<keyword evidence="3 11" id="KW-1134">Transmembrane beta strand</keyword>
<dbReference type="RefSeq" id="WP_147158357.1">
    <property type="nucleotide sequence ID" value="NZ_BJYR01000005.1"/>
</dbReference>
<evidence type="ECO:0000256" key="12">
    <source>
        <dbReference type="RuleBase" id="RU003357"/>
    </source>
</evidence>
<comment type="subcellular location">
    <subcellularLocation>
        <location evidence="1 11">Cell outer membrane</location>
        <topology evidence="1 11">Multi-pass membrane protein</topology>
    </subcellularLocation>
</comment>
<evidence type="ECO:0000256" key="14">
    <source>
        <dbReference type="SAM" id="SignalP"/>
    </source>
</evidence>
<keyword evidence="6" id="KW-0408">Iron</keyword>
<gene>
    <name evidence="17" type="ORF">NSE01_08330</name>
</gene>
<name>A0A512AH22_9SPHN</name>
<dbReference type="GO" id="GO:0006826">
    <property type="term" value="P:iron ion transport"/>
    <property type="evidence" value="ECO:0007669"/>
    <property type="project" value="UniProtKB-KW"/>
</dbReference>
<evidence type="ECO:0000256" key="7">
    <source>
        <dbReference type="ARBA" id="ARBA00023065"/>
    </source>
</evidence>
<dbReference type="InterPro" id="IPR039426">
    <property type="entry name" value="TonB-dep_rcpt-like"/>
</dbReference>
<dbReference type="InterPro" id="IPR012910">
    <property type="entry name" value="Plug_dom"/>
</dbReference>
<dbReference type="PROSITE" id="PS51318">
    <property type="entry name" value="TAT"/>
    <property type="match status" value="1"/>
</dbReference>
<dbReference type="InterPro" id="IPR000531">
    <property type="entry name" value="Beta-barrel_TonB"/>
</dbReference>
<evidence type="ECO:0000256" key="2">
    <source>
        <dbReference type="ARBA" id="ARBA00022448"/>
    </source>
</evidence>
<proteinExistence type="inferred from homology"/>
<evidence type="ECO:0000256" key="13">
    <source>
        <dbReference type="SAM" id="MobiDB-lite"/>
    </source>
</evidence>
<dbReference type="Proteomes" id="UP000321464">
    <property type="component" value="Unassembled WGS sequence"/>
</dbReference>
<keyword evidence="17" id="KW-0675">Receptor</keyword>
<feature type="compositionally biased region" description="Polar residues" evidence="13">
    <location>
        <begin position="296"/>
        <end position="311"/>
    </location>
</feature>
<evidence type="ECO:0000256" key="3">
    <source>
        <dbReference type="ARBA" id="ARBA00022452"/>
    </source>
</evidence>
<comment type="caution">
    <text evidence="17">The sequence shown here is derived from an EMBL/GenBank/DDBJ whole genome shotgun (WGS) entry which is preliminary data.</text>
</comment>
<dbReference type="OrthoDB" id="7455607at2"/>
<accession>A0A512AH22</accession>
<dbReference type="GO" id="GO:0009279">
    <property type="term" value="C:cell outer membrane"/>
    <property type="evidence" value="ECO:0007669"/>
    <property type="project" value="UniProtKB-SubCell"/>
</dbReference>
<keyword evidence="5 11" id="KW-0812">Transmembrane</keyword>
<keyword evidence="8 12" id="KW-0798">TonB box</keyword>
<evidence type="ECO:0000259" key="16">
    <source>
        <dbReference type="Pfam" id="PF07715"/>
    </source>
</evidence>